<evidence type="ECO:0000313" key="2">
    <source>
        <dbReference type="EnsemblPlants" id="KQK12223"/>
    </source>
</evidence>
<dbReference type="Gramene" id="KQK12223">
    <property type="protein sequence ID" value="KQK12223"/>
    <property type="gene ID" value="BRADI_1g02273v3"/>
</dbReference>
<proteinExistence type="predicted"/>
<reference evidence="1 2" key="1">
    <citation type="journal article" date="2010" name="Nature">
        <title>Genome sequencing and analysis of the model grass Brachypodium distachyon.</title>
        <authorList>
            <consortium name="International Brachypodium Initiative"/>
        </authorList>
    </citation>
    <scope>NUCLEOTIDE SEQUENCE [LARGE SCALE GENOMIC DNA]</scope>
    <source>
        <strain evidence="1 2">Bd21</strain>
    </source>
</reference>
<keyword evidence="3" id="KW-1185">Reference proteome</keyword>
<dbReference type="Proteomes" id="UP000008810">
    <property type="component" value="Chromosome 1"/>
</dbReference>
<dbReference type="InParanoid" id="A0A0Q3GMB5"/>
<reference evidence="2" key="3">
    <citation type="submission" date="2018-08" db="UniProtKB">
        <authorList>
            <consortium name="EnsemblPlants"/>
        </authorList>
    </citation>
    <scope>IDENTIFICATION</scope>
    <source>
        <strain evidence="2">cv. Bd21</strain>
    </source>
</reference>
<dbReference type="EMBL" id="CM000880">
    <property type="protein sequence ID" value="KQK12223.1"/>
    <property type="molecule type" value="Genomic_DNA"/>
</dbReference>
<gene>
    <name evidence="1" type="ORF">BRADI_1g02273v3</name>
</gene>
<accession>A0A0Q3GMB5</accession>
<dbReference type="EnsemblPlants" id="KQK12223">
    <property type="protein sequence ID" value="KQK12223"/>
    <property type="gene ID" value="BRADI_1g02273v3"/>
</dbReference>
<dbReference type="AlphaFoldDB" id="A0A0Q3GMB5"/>
<protein>
    <submittedName>
        <fullName evidence="1 2">Uncharacterized protein</fullName>
    </submittedName>
</protein>
<reference evidence="1" key="2">
    <citation type="submission" date="2017-06" db="EMBL/GenBank/DDBJ databases">
        <title>WGS assembly of Brachypodium distachyon.</title>
        <authorList>
            <consortium name="The International Brachypodium Initiative"/>
            <person name="Lucas S."/>
            <person name="Harmon-Smith M."/>
            <person name="Lail K."/>
            <person name="Tice H."/>
            <person name="Grimwood J."/>
            <person name="Bruce D."/>
            <person name="Barry K."/>
            <person name="Shu S."/>
            <person name="Lindquist E."/>
            <person name="Wang M."/>
            <person name="Pitluck S."/>
            <person name="Vogel J.P."/>
            <person name="Garvin D.F."/>
            <person name="Mockler T.C."/>
            <person name="Schmutz J."/>
            <person name="Rokhsar D."/>
            <person name="Bevan M.W."/>
        </authorList>
    </citation>
    <scope>NUCLEOTIDE SEQUENCE</scope>
    <source>
        <strain evidence="1">Bd21</strain>
    </source>
</reference>
<sequence length="104" mass="11096">MLPEGPEAHGFKLIKKVAPTPLQETSAMDLHQLELIDLTELPMDLNDGPAIDGFGASIFPLHCTQTMPSNGANVHESNASESQYQVGAAGNNLIAQNGLDSYHI</sequence>
<organism evidence="1">
    <name type="scientific">Brachypodium distachyon</name>
    <name type="common">Purple false brome</name>
    <name type="synonym">Trachynia distachya</name>
    <dbReference type="NCBI Taxonomy" id="15368"/>
    <lineage>
        <taxon>Eukaryota</taxon>
        <taxon>Viridiplantae</taxon>
        <taxon>Streptophyta</taxon>
        <taxon>Embryophyta</taxon>
        <taxon>Tracheophyta</taxon>
        <taxon>Spermatophyta</taxon>
        <taxon>Magnoliopsida</taxon>
        <taxon>Liliopsida</taxon>
        <taxon>Poales</taxon>
        <taxon>Poaceae</taxon>
        <taxon>BOP clade</taxon>
        <taxon>Pooideae</taxon>
        <taxon>Stipodae</taxon>
        <taxon>Brachypodieae</taxon>
        <taxon>Brachypodium</taxon>
    </lineage>
</organism>
<name>A0A0Q3GMB5_BRADI</name>
<evidence type="ECO:0000313" key="3">
    <source>
        <dbReference type="Proteomes" id="UP000008810"/>
    </source>
</evidence>
<evidence type="ECO:0000313" key="1">
    <source>
        <dbReference type="EMBL" id="KQK12223.1"/>
    </source>
</evidence>